<protein>
    <submittedName>
        <fullName evidence="2">Uncharacterized protein</fullName>
    </submittedName>
</protein>
<organism evidence="2">
    <name type="scientific">Cucumis melo</name>
    <name type="common">Muskmelon</name>
    <dbReference type="NCBI Taxonomy" id="3656"/>
    <lineage>
        <taxon>Eukaryota</taxon>
        <taxon>Viridiplantae</taxon>
        <taxon>Streptophyta</taxon>
        <taxon>Embryophyta</taxon>
        <taxon>Tracheophyta</taxon>
        <taxon>Spermatophyta</taxon>
        <taxon>Magnoliopsida</taxon>
        <taxon>eudicotyledons</taxon>
        <taxon>Gunneridae</taxon>
        <taxon>Pentapetalae</taxon>
        <taxon>rosids</taxon>
        <taxon>fabids</taxon>
        <taxon>Cucurbitales</taxon>
        <taxon>Cucurbitaceae</taxon>
        <taxon>Benincaseae</taxon>
        <taxon>Cucumis</taxon>
    </lineage>
</organism>
<dbReference type="Gramene" id="MELO3C027716.2.1">
    <property type="protein sequence ID" value="MELO3C027716.2.1"/>
    <property type="gene ID" value="MELO3C027716.2"/>
</dbReference>
<dbReference type="EnsemblPlants" id="MELO3C027716.2.1">
    <property type="protein sequence ID" value="MELO3C027716.2.1"/>
    <property type="gene ID" value="MELO3C027716.2"/>
</dbReference>
<accession>A0A9I9E237</accession>
<sequence>MPSFLSHLRPEQERGSPREWTPPTQLKMLWNIERPKVRLDQRFSYDRLFKEREEDQDAVRIPLKIG</sequence>
<name>A0A9I9E237_CUCME</name>
<feature type="compositionally biased region" description="Basic and acidic residues" evidence="1">
    <location>
        <begin position="8"/>
        <end position="17"/>
    </location>
</feature>
<proteinExistence type="predicted"/>
<reference evidence="2" key="1">
    <citation type="submission" date="2023-03" db="UniProtKB">
        <authorList>
            <consortium name="EnsemblPlants"/>
        </authorList>
    </citation>
    <scope>IDENTIFICATION</scope>
</reference>
<evidence type="ECO:0000313" key="2">
    <source>
        <dbReference type="EnsemblPlants" id="MELO3C027716.2.1"/>
    </source>
</evidence>
<dbReference type="AlphaFoldDB" id="A0A9I9E237"/>
<evidence type="ECO:0000256" key="1">
    <source>
        <dbReference type="SAM" id="MobiDB-lite"/>
    </source>
</evidence>
<feature type="region of interest" description="Disordered" evidence="1">
    <location>
        <begin position="1"/>
        <end position="22"/>
    </location>
</feature>